<dbReference type="GO" id="GO:0004519">
    <property type="term" value="F:endonuclease activity"/>
    <property type="evidence" value="ECO:0007669"/>
    <property type="project" value="TreeGrafter"/>
</dbReference>
<dbReference type="SMART" id="SM01162">
    <property type="entry name" value="DUF1771"/>
    <property type="match status" value="1"/>
</dbReference>
<dbReference type="PANTHER" id="PTHR46535">
    <property type="entry name" value="NEDD4-BINDING PROTEIN 2"/>
    <property type="match status" value="1"/>
</dbReference>
<reference evidence="2 3" key="1">
    <citation type="submission" date="2013-11" db="EMBL/GenBank/DDBJ databases">
        <title>Genome sequencing of Stegodyphus mimosarum.</title>
        <authorList>
            <person name="Bechsgaard J."/>
        </authorList>
    </citation>
    <scope>NUCLEOTIDE SEQUENCE [LARGE SCALE GENOMIC DNA]</scope>
</reference>
<dbReference type="SUPFAM" id="SSF160443">
    <property type="entry name" value="SMR domain-like"/>
    <property type="match status" value="1"/>
</dbReference>
<evidence type="ECO:0000313" key="3">
    <source>
        <dbReference type="Proteomes" id="UP000054359"/>
    </source>
</evidence>
<feature type="domain" description="Smr" evidence="1">
    <location>
        <begin position="263"/>
        <end position="343"/>
    </location>
</feature>
<dbReference type="Pfam" id="PF08590">
    <property type="entry name" value="DUF1771"/>
    <property type="match status" value="1"/>
</dbReference>
<evidence type="ECO:0000259" key="1">
    <source>
        <dbReference type="PROSITE" id="PS50828"/>
    </source>
</evidence>
<dbReference type="AlphaFoldDB" id="A0A087UQZ1"/>
<dbReference type="Proteomes" id="UP000054359">
    <property type="component" value="Unassembled WGS sequence"/>
</dbReference>
<dbReference type="Gene3D" id="3.30.1370.110">
    <property type="match status" value="1"/>
</dbReference>
<dbReference type="SMART" id="SM00463">
    <property type="entry name" value="SMR"/>
    <property type="match status" value="1"/>
</dbReference>
<feature type="non-terminal residue" evidence="2">
    <location>
        <position position="345"/>
    </location>
</feature>
<gene>
    <name evidence="2" type="ORF">X975_27066</name>
</gene>
<dbReference type="PANTHER" id="PTHR46535:SF1">
    <property type="entry name" value="NEDD4-BINDING PROTEIN 2"/>
    <property type="match status" value="1"/>
</dbReference>
<dbReference type="Pfam" id="PF01713">
    <property type="entry name" value="Smr"/>
    <property type="match status" value="1"/>
</dbReference>
<dbReference type="InterPro" id="IPR002625">
    <property type="entry name" value="Smr_dom"/>
</dbReference>
<dbReference type="GO" id="GO:0005634">
    <property type="term" value="C:nucleus"/>
    <property type="evidence" value="ECO:0007669"/>
    <property type="project" value="TreeGrafter"/>
</dbReference>
<sequence length="345" mass="39810">MDFAKLIYDKWKKTLETKLKSSKKDENDKVKNIPLFKNKEFTSAELKVPLEKSSNESLSFSEIMDMQYALELHKQEKLKKDRNFETKLKRLKLYKMFPGADTVVLDEIFECNNCSLEDCIKALGEEFGKPKSARHEKDLEKNETSGTEWNESNIFQDFENNDWSDWVYHENNVETVRIAPSPTFEETISAEAARLRKIAAEQYVLRQECIKKAQTAYCRGMKDVASFYAQQGQNHGFQCKQANKKASELIAQERNISSPRLVLDLHGLYIQEAIPALEKFLRDRKLELRRHQQVAPQTVSIVTGQGLHSIQGPKLRPSVMEYLKKTGYGFSEVNQGVLEVTLNLD</sequence>
<accession>A0A087UQZ1</accession>
<name>A0A087UQZ1_STEMI</name>
<dbReference type="InterPro" id="IPR013899">
    <property type="entry name" value="DUF1771"/>
</dbReference>
<dbReference type="InterPro" id="IPR036063">
    <property type="entry name" value="Smr_dom_sf"/>
</dbReference>
<dbReference type="OrthoDB" id="6511316at2759"/>
<evidence type="ECO:0000313" key="2">
    <source>
        <dbReference type="EMBL" id="KFM79780.1"/>
    </source>
</evidence>
<protein>
    <submittedName>
        <fullName evidence="2">NEDD4-binding protein 2</fullName>
    </submittedName>
</protein>
<dbReference type="STRING" id="407821.A0A087UQZ1"/>
<dbReference type="InterPro" id="IPR052772">
    <property type="entry name" value="Endo/PolyKinase_Domain-Protein"/>
</dbReference>
<organism evidence="2 3">
    <name type="scientific">Stegodyphus mimosarum</name>
    <name type="common">African social velvet spider</name>
    <dbReference type="NCBI Taxonomy" id="407821"/>
    <lineage>
        <taxon>Eukaryota</taxon>
        <taxon>Metazoa</taxon>
        <taxon>Ecdysozoa</taxon>
        <taxon>Arthropoda</taxon>
        <taxon>Chelicerata</taxon>
        <taxon>Arachnida</taxon>
        <taxon>Araneae</taxon>
        <taxon>Araneomorphae</taxon>
        <taxon>Entelegynae</taxon>
        <taxon>Eresoidea</taxon>
        <taxon>Eresidae</taxon>
        <taxon>Stegodyphus</taxon>
    </lineage>
</organism>
<dbReference type="PROSITE" id="PS50828">
    <property type="entry name" value="SMR"/>
    <property type="match status" value="1"/>
</dbReference>
<dbReference type="OMA" id="WNESNIF"/>
<dbReference type="EMBL" id="KK121135">
    <property type="protein sequence ID" value="KFM79780.1"/>
    <property type="molecule type" value="Genomic_DNA"/>
</dbReference>
<keyword evidence="3" id="KW-1185">Reference proteome</keyword>
<proteinExistence type="predicted"/>